<dbReference type="PANTHER" id="PTHR47382:SF3">
    <property type="entry name" value="ADENINE NUCLEOTIDE ALPHA HYDROLASES-LIKE SUPERFAMILY PROTEIN"/>
    <property type="match status" value="1"/>
</dbReference>
<gene>
    <name evidence="2" type="ORF">CK203_026947</name>
</gene>
<dbReference type="SUPFAM" id="SSF52402">
    <property type="entry name" value="Adenine nucleotide alpha hydrolases-like"/>
    <property type="match status" value="1"/>
</dbReference>
<dbReference type="AlphaFoldDB" id="A0A438HS40"/>
<accession>A0A438HS40</accession>
<evidence type="ECO:0000313" key="3">
    <source>
        <dbReference type="Proteomes" id="UP000288805"/>
    </source>
</evidence>
<comment type="caution">
    <text evidence="2">The sequence shown here is derived from an EMBL/GenBank/DDBJ whole genome shotgun (WGS) entry which is preliminary data.</text>
</comment>
<dbReference type="CDD" id="cd01989">
    <property type="entry name" value="USP_STK_Ubox_N"/>
    <property type="match status" value="1"/>
</dbReference>
<feature type="region of interest" description="Disordered" evidence="1">
    <location>
        <begin position="261"/>
        <end position="288"/>
    </location>
</feature>
<reference evidence="2 3" key="1">
    <citation type="journal article" date="2018" name="PLoS Genet.">
        <title>Population sequencing reveals clonal diversity and ancestral inbreeding in the grapevine cultivar Chardonnay.</title>
        <authorList>
            <person name="Roach M.J."/>
            <person name="Johnson D.L."/>
            <person name="Bohlmann J."/>
            <person name="van Vuuren H.J."/>
            <person name="Jones S.J."/>
            <person name="Pretorius I.S."/>
            <person name="Schmidt S.A."/>
            <person name="Borneman A.R."/>
        </authorList>
    </citation>
    <scope>NUCLEOTIDE SEQUENCE [LARGE SCALE GENOMIC DNA]</scope>
    <source>
        <strain evidence="3">cv. Chardonnay</strain>
        <tissue evidence="2">Leaf</tissue>
    </source>
</reference>
<evidence type="ECO:0000256" key="1">
    <source>
        <dbReference type="SAM" id="MobiDB-lite"/>
    </source>
</evidence>
<name>A0A438HS40_VITVI</name>
<organism evidence="2 3">
    <name type="scientific">Vitis vinifera</name>
    <name type="common">Grape</name>
    <dbReference type="NCBI Taxonomy" id="29760"/>
    <lineage>
        <taxon>Eukaryota</taxon>
        <taxon>Viridiplantae</taxon>
        <taxon>Streptophyta</taxon>
        <taxon>Embryophyta</taxon>
        <taxon>Tracheophyta</taxon>
        <taxon>Spermatophyta</taxon>
        <taxon>Magnoliopsida</taxon>
        <taxon>eudicotyledons</taxon>
        <taxon>Gunneridae</taxon>
        <taxon>Pentapetalae</taxon>
        <taxon>rosids</taxon>
        <taxon>Vitales</taxon>
        <taxon>Vitaceae</taxon>
        <taxon>Viteae</taxon>
        <taxon>Vitis</taxon>
    </lineage>
</organism>
<dbReference type="Proteomes" id="UP000288805">
    <property type="component" value="Unassembled WGS sequence"/>
</dbReference>
<protein>
    <recommendedName>
        <fullName evidence="4">U-box domain-containing protein 35</fullName>
    </recommendedName>
</protein>
<proteinExistence type="predicted"/>
<evidence type="ECO:0000313" key="2">
    <source>
        <dbReference type="EMBL" id="RVW87230.1"/>
    </source>
</evidence>
<dbReference type="Gene3D" id="3.40.50.620">
    <property type="entry name" value="HUPs"/>
    <property type="match status" value="1"/>
</dbReference>
<sequence>MSVVLSELRGDEESVGGVAFQRVPGHGFGGVCEIEEEEEDPNELFEISHGVRMASLREDFGESLFSLDVGYREDNVYVAVGKCESSTDALAWTLKHAVTPSTIVYLVHVFPEIRHVATPCKLSDFWYLSVLAVSMVRVEFEGVNPLGKASKESSESLAAESHMAQERGKRRELLQKFLDMCSSSQVKADTMLIESDMVGKAILDLIPVLNVRKLVVGAAKSSLRKLRTRRGSGIADQLVQNAPEYCDVKIVCEGKEVSMEQMNGVPSPRSSSDDSPKPKQNGVEEQYKDSFSCACFKPKFL</sequence>
<dbReference type="EMBL" id="QGNW01000186">
    <property type="protein sequence ID" value="RVW87230.1"/>
    <property type="molecule type" value="Genomic_DNA"/>
</dbReference>
<dbReference type="PANTHER" id="PTHR47382">
    <property type="entry name" value="U-BOX DOMAIN-CONTAINING PROTEIN 52-LIKE"/>
    <property type="match status" value="1"/>
</dbReference>
<evidence type="ECO:0008006" key="4">
    <source>
        <dbReference type="Google" id="ProtNLM"/>
    </source>
</evidence>
<dbReference type="InterPro" id="IPR014729">
    <property type="entry name" value="Rossmann-like_a/b/a_fold"/>
</dbReference>